<name>A0A9P0M4P6_ACAOB</name>
<dbReference type="OrthoDB" id="4150at2759"/>
<dbReference type="Proteomes" id="UP001152888">
    <property type="component" value="Unassembled WGS sequence"/>
</dbReference>
<evidence type="ECO:0000256" key="1">
    <source>
        <dbReference type="PROSITE-ProRule" id="PRU00182"/>
    </source>
</evidence>
<dbReference type="SMART" id="SM00363">
    <property type="entry name" value="S4"/>
    <property type="match status" value="1"/>
</dbReference>
<dbReference type="PANTHER" id="PTHR13633:SF3">
    <property type="entry name" value="MITOCHONDRIAL TRANSCRIPTION RESCUE FACTOR 1"/>
    <property type="match status" value="1"/>
</dbReference>
<dbReference type="AlphaFoldDB" id="A0A9P0M4P6"/>
<comment type="caution">
    <text evidence="3">The sequence shown here is derived from an EMBL/GenBank/DDBJ whole genome shotgun (WGS) entry which is preliminary data.</text>
</comment>
<feature type="domain" description="RNA-binding S4" evidence="2">
    <location>
        <begin position="98"/>
        <end position="155"/>
    </location>
</feature>
<dbReference type="CDD" id="cd00165">
    <property type="entry name" value="S4"/>
    <property type="match status" value="1"/>
</dbReference>
<evidence type="ECO:0000313" key="4">
    <source>
        <dbReference type="Proteomes" id="UP001152888"/>
    </source>
</evidence>
<reference evidence="3" key="1">
    <citation type="submission" date="2022-03" db="EMBL/GenBank/DDBJ databases">
        <authorList>
            <person name="Sayadi A."/>
        </authorList>
    </citation>
    <scope>NUCLEOTIDE SEQUENCE</scope>
</reference>
<dbReference type="GO" id="GO:0005739">
    <property type="term" value="C:mitochondrion"/>
    <property type="evidence" value="ECO:0007669"/>
    <property type="project" value="TreeGrafter"/>
</dbReference>
<evidence type="ECO:0000259" key="2">
    <source>
        <dbReference type="SMART" id="SM00363"/>
    </source>
</evidence>
<keyword evidence="1" id="KW-0694">RNA-binding</keyword>
<dbReference type="PANTHER" id="PTHR13633">
    <property type="entry name" value="MITOCHONDRIAL TRANSCRIPTION RESCUE FACTOR 1"/>
    <property type="match status" value="1"/>
</dbReference>
<keyword evidence="4" id="KW-1185">Reference proteome</keyword>
<dbReference type="InterPro" id="IPR057896">
    <property type="entry name" value="MTRES1_C"/>
</dbReference>
<dbReference type="SUPFAM" id="SSF55174">
    <property type="entry name" value="Alpha-L RNA-binding motif"/>
    <property type="match status" value="1"/>
</dbReference>
<proteinExistence type="predicted"/>
<organism evidence="3 4">
    <name type="scientific">Acanthoscelides obtectus</name>
    <name type="common">Bean weevil</name>
    <name type="synonym">Bruchus obtectus</name>
    <dbReference type="NCBI Taxonomy" id="200917"/>
    <lineage>
        <taxon>Eukaryota</taxon>
        <taxon>Metazoa</taxon>
        <taxon>Ecdysozoa</taxon>
        <taxon>Arthropoda</taxon>
        <taxon>Hexapoda</taxon>
        <taxon>Insecta</taxon>
        <taxon>Pterygota</taxon>
        <taxon>Neoptera</taxon>
        <taxon>Endopterygota</taxon>
        <taxon>Coleoptera</taxon>
        <taxon>Polyphaga</taxon>
        <taxon>Cucujiformia</taxon>
        <taxon>Chrysomeloidea</taxon>
        <taxon>Chrysomelidae</taxon>
        <taxon>Bruchinae</taxon>
        <taxon>Bruchini</taxon>
        <taxon>Acanthoscelides</taxon>
    </lineage>
</organism>
<protein>
    <recommendedName>
        <fullName evidence="2">RNA-binding S4 domain-containing protein</fullName>
    </recommendedName>
</protein>
<evidence type="ECO:0000313" key="3">
    <source>
        <dbReference type="EMBL" id="CAH2008801.1"/>
    </source>
</evidence>
<dbReference type="GO" id="GO:1903108">
    <property type="term" value="P:regulation of mitochondrial transcription"/>
    <property type="evidence" value="ECO:0007669"/>
    <property type="project" value="TreeGrafter"/>
</dbReference>
<sequence>MFNNIRNMLFSRACKSLLCYSLSKNIVTLSRSKIHRVVLCNSYLYNLETNRLKSKARKSKLNQGEFETDSTGEKSEDDFLTTVKDRNTKTLKVDVPSLRFDAILKAGLGLSRNKIEALFYESRVRLNGEKVLKKSIAVQEDDEIDVIKGFSNSNPEHLVVARVEVLSVKPQPDDEKIAVKLRRCKSLTIENYPGSNKWGG</sequence>
<dbReference type="InterPro" id="IPR002942">
    <property type="entry name" value="S4_RNA-bd"/>
</dbReference>
<dbReference type="EMBL" id="CAKOFQ010007833">
    <property type="protein sequence ID" value="CAH2008801.1"/>
    <property type="molecule type" value="Genomic_DNA"/>
</dbReference>
<dbReference type="InterPro" id="IPR036986">
    <property type="entry name" value="S4_RNA-bd_sf"/>
</dbReference>
<dbReference type="PROSITE" id="PS50889">
    <property type="entry name" value="S4"/>
    <property type="match status" value="1"/>
</dbReference>
<dbReference type="Pfam" id="PF25818">
    <property type="entry name" value="MTRES1_C"/>
    <property type="match status" value="1"/>
</dbReference>
<dbReference type="Gene3D" id="3.10.290.10">
    <property type="entry name" value="RNA-binding S4 domain"/>
    <property type="match status" value="1"/>
</dbReference>
<dbReference type="GO" id="GO:0003723">
    <property type="term" value="F:RNA binding"/>
    <property type="evidence" value="ECO:0007669"/>
    <property type="project" value="UniProtKB-KW"/>
</dbReference>
<gene>
    <name evidence="3" type="ORF">ACAOBT_LOCUS30457</name>
</gene>
<accession>A0A9P0M4P6</accession>